<keyword evidence="3 9" id="KW-0808">Transferase</keyword>
<dbReference type="PANTHER" id="PTHR12137">
    <property type="entry name" value="CARBOHYDRATE SULFOTRANSFERASE"/>
    <property type="match status" value="1"/>
</dbReference>
<keyword evidence="9" id="KW-0735">Signal-anchor</keyword>
<comment type="subcellular location">
    <subcellularLocation>
        <location evidence="1 9">Golgi apparatus membrane</location>
        <topology evidence="1 9">Single-pass type II membrane protein</topology>
    </subcellularLocation>
</comment>
<dbReference type="GO" id="GO:0008146">
    <property type="term" value="F:sulfotransferase activity"/>
    <property type="evidence" value="ECO:0007669"/>
    <property type="project" value="InterPro"/>
</dbReference>
<evidence type="ECO:0000256" key="2">
    <source>
        <dbReference type="ARBA" id="ARBA00006339"/>
    </source>
</evidence>
<evidence type="ECO:0000256" key="3">
    <source>
        <dbReference type="ARBA" id="ARBA00022679"/>
    </source>
</evidence>
<sequence length="102" mass="12525">MFYNTNQNKMFFKALFVRHPFFRLVSAFKDKAEKNRSEEPYFYAKYWDNIMRSERGEQNVNNNSMPMFKEFVKHLLITSPYKYDEHWAPVWTRCEPCYVGLM</sequence>
<dbReference type="EMBL" id="CAJPIZ010007494">
    <property type="protein sequence ID" value="CAG2110347.1"/>
    <property type="molecule type" value="Genomic_DNA"/>
</dbReference>
<dbReference type="AlphaFoldDB" id="A0A7R9KVA2"/>
<dbReference type="PANTHER" id="PTHR12137:SF54">
    <property type="entry name" value="CARBOHYDRATE SULFOTRANSFERASE"/>
    <property type="match status" value="1"/>
</dbReference>
<evidence type="ECO:0000256" key="4">
    <source>
        <dbReference type="ARBA" id="ARBA00022692"/>
    </source>
</evidence>
<evidence type="ECO:0000256" key="6">
    <source>
        <dbReference type="ARBA" id="ARBA00023034"/>
    </source>
</evidence>
<evidence type="ECO:0000256" key="8">
    <source>
        <dbReference type="ARBA" id="ARBA00023180"/>
    </source>
</evidence>
<keyword evidence="4" id="KW-0812">Transmembrane</keyword>
<dbReference type="Pfam" id="PF03567">
    <property type="entry name" value="Sulfotransfer_2"/>
    <property type="match status" value="1"/>
</dbReference>
<evidence type="ECO:0000313" key="11">
    <source>
        <dbReference type="Proteomes" id="UP000759131"/>
    </source>
</evidence>
<keyword evidence="9" id="KW-0119">Carbohydrate metabolism</keyword>
<reference evidence="10" key="1">
    <citation type="submission" date="2020-11" db="EMBL/GenBank/DDBJ databases">
        <authorList>
            <person name="Tran Van P."/>
        </authorList>
    </citation>
    <scope>NUCLEOTIDE SEQUENCE</scope>
</reference>
<evidence type="ECO:0000313" key="10">
    <source>
        <dbReference type="EMBL" id="CAD7629917.1"/>
    </source>
</evidence>
<keyword evidence="5" id="KW-1133">Transmembrane helix</keyword>
<evidence type="ECO:0000256" key="7">
    <source>
        <dbReference type="ARBA" id="ARBA00023136"/>
    </source>
</evidence>
<dbReference type="GO" id="GO:0000139">
    <property type="term" value="C:Golgi membrane"/>
    <property type="evidence" value="ECO:0007669"/>
    <property type="project" value="UniProtKB-SubCell"/>
</dbReference>
<evidence type="ECO:0000256" key="9">
    <source>
        <dbReference type="RuleBase" id="RU364020"/>
    </source>
</evidence>
<comment type="similarity">
    <text evidence="2 9">Belongs to the sulfotransferase 2 family.</text>
</comment>
<organism evidence="10">
    <name type="scientific">Medioppia subpectinata</name>
    <dbReference type="NCBI Taxonomy" id="1979941"/>
    <lineage>
        <taxon>Eukaryota</taxon>
        <taxon>Metazoa</taxon>
        <taxon>Ecdysozoa</taxon>
        <taxon>Arthropoda</taxon>
        <taxon>Chelicerata</taxon>
        <taxon>Arachnida</taxon>
        <taxon>Acari</taxon>
        <taxon>Acariformes</taxon>
        <taxon>Sarcoptiformes</taxon>
        <taxon>Oribatida</taxon>
        <taxon>Brachypylina</taxon>
        <taxon>Oppioidea</taxon>
        <taxon>Oppiidae</taxon>
        <taxon>Medioppia</taxon>
    </lineage>
</organism>
<keyword evidence="6 9" id="KW-0333">Golgi apparatus</keyword>
<dbReference type="Proteomes" id="UP000759131">
    <property type="component" value="Unassembled WGS sequence"/>
</dbReference>
<dbReference type="EMBL" id="OC862069">
    <property type="protein sequence ID" value="CAD7629917.1"/>
    <property type="molecule type" value="Genomic_DNA"/>
</dbReference>
<name>A0A7R9KVA2_9ACAR</name>
<keyword evidence="8 9" id="KW-0325">Glycoprotein</keyword>
<keyword evidence="11" id="KW-1185">Reference proteome</keyword>
<keyword evidence="7" id="KW-0472">Membrane</keyword>
<dbReference type="EC" id="2.8.2.-" evidence="9"/>
<dbReference type="GO" id="GO:0016051">
    <property type="term" value="P:carbohydrate biosynthetic process"/>
    <property type="evidence" value="ECO:0007669"/>
    <property type="project" value="InterPro"/>
</dbReference>
<dbReference type="InterPro" id="IPR018011">
    <property type="entry name" value="Carb_sulfotrans_8-10"/>
</dbReference>
<evidence type="ECO:0000256" key="5">
    <source>
        <dbReference type="ARBA" id="ARBA00022989"/>
    </source>
</evidence>
<dbReference type="InterPro" id="IPR005331">
    <property type="entry name" value="Sulfotransferase"/>
</dbReference>
<dbReference type="OrthoDB" id="2019940at2759"/>
<evidence type="ECO:0000256" key="1">
    <source>
        <dbReference type="ARBA" id="ARBA00004323"/>
    </source>
</evidence>
<protein>
    <recommendedName>
        <fullName evidence="9">Carbohydrate sulfotransferase</fullName>
        <ecNumber evidence="9">2.8.2.-</ecNumber>
    </recommendedName>
</protein>
<proteinExistence type="inferred from homology"/>
<gene>
    <name evidence="10" type="ORF">OSB1V03_LOCUS10331</name>
</gene>
<accession>A0A7R9KVA2</accession>